<feature type="compositionally biased region" description="Basic and acidic residues" evidence="1">
    <location>
        <begin position="12"/>
        <end position="22"/>
    </location>
</feature>
<proteinExistence type="predicted"/>
<dbReference type="EMBL" id="HACA01006677">
    <property type="protein sequence ID" value="CDW24038.1"/>
    <property type="molecule type" value="Transcribed_RNA"/>
</dbReference>
<reference evidence="2" key="1">
    <citation type="submission" date="2014-05" db="EMBL/GenBank/DDBJ databases">
        <authorList>
            <person name="Chronopoulou M."/>
        </authorList>
    </citation>
    <scope>NUCLEOTIDE SEQUENCE</scope>
    <source>
        <tissue evidence="2">Whole organism</tissue>
    </source>
</reference>
<feature type="region of interest" description="Disordered" evidence="1">
    <location>
        <begin position="1"/>
        <end position="44"/>
    </location>
</feature>
<organism evidence="2">
    <name type="scientific">Lepeophtheirus salmonis</name>
    <name type="common">Salmon louse</name>
    <name type="synonym">Caligus salmonis</name>
    <dbReference type="NCBI Taxonomy" id="72036"/>
    <lineage>
        <taxon>Eukaryota</taxon>
        <taxon>Metazoa</taxon>
        <taxon>Ecdysozoa</taxon>
        <taxon>Arthropoda</taxon>
        <taxon>Crustacea</taxon>
        <taxon>Multicrustacea</taxon>
        <taxon>Hexanauplia</taxon>
        <taxon>Copepoda</taxon>
        <taxon>Siphonostomatoida</taxon>
        <taxon>Caligidae</taxon>
        <taxon>Lepeophtheirus</taxon>
    </lineage>
</organism>
<sequence>MTKQSGTVGLGEGKRRPVREGYKVVTPSEAKSGSSDAVSCTLKR</sequence>
<evidence type="ECO:0000256" key="1">
    <source>
        <dbReference type="SAM" id="MobiDB-lite"/>
    </source>
</evidence>
<feature type="compositionally biased region" description="Polar residues" evidence="1">
    <location>
        <begin position="29"/>
        <end position="38"/>
    </location>
</feature>
<dbReference type="AlphaFoldDB" id="A0A0K2TDE4"/>
<accession>A0A0K2TDE4</accession>
<name>A0A0K2TDE4_LEPSM</name>
<evidence type="ECO:0000313" key="2">
    <source>
        <dbReference type="EMBL" id="CDW24038.1"/>
    </source>
</evidence>
<protein>
    <submittedName>
        <fullName evidence="2">Uncharacterized protein</fullName>
    </submittedName>
</protein>